<dbReference type="OrthoDB" id="3485856at2759"/>
<feature type="region of interest" description="Disordered" evidence="1">
    <location>
        <begin position="1"/>
        <end position="24"/>
    </location>
</feature>
<name>A0A0D2ASH5_9EURO</name>
<dbReference type="VEuPathDB" id="FungiDB:PV07_07751"/>
<evidence type="ECO:0000313" key="2">
    <source>
        <dbReference type="EMBL" id="KIW28067.1"/>
    </source>
</evidence>
<feature type="compositionally biased region" description="Polar residues" evidence="1">
    <location>
        <begin position="14"/>
        <end position="24"/>
    </location>
</feature>
<dbReference type="AlphaFoldDB" id="A0A0D2ASH5"/>
<evidence type="ECO:0008006" key="4">
    <source>
        <dbReference type="Google" id="ProtNLM"/>
    </source>
</evidence>
<evidence type="ECO:0000256" key="1">
    <source>
        <dbReference type="SAM" id="MobiDB-lite"/>
    </source>
</evidence>
<reference evidence="2 3" key="1">
    <citation type="submission" date="2015-01" db="EMBL/GenBank/DDBJ databases">
        <title>The Genome Sequence of Cladophialophora immunda CBS83496.</title>
        <authorList>
            <consortium name="The Broad Institute Genomics Platform"/>
            <person name="Cuomo C."/>
            <person name="de Hoog S."/>
            <person name="Gorbushina A."/>
            <person name="Stielow B."/>
            <person name="Teixiera M."/>
            <person name="Abouelleil A."/>
            <person name="Chapman S.B."/>
            <person name="Priest M."/>
            <person name="Young S.K."/>
            <person name="Wortman J."/>
            <person name="Nusbaum C."/>
            <person name="Birren B."/>
        </authorList>
    </citation>
    <scope>NUCLEOTIDE SEQUENCE [LARGE SCALE GENOMIC DNA]</scope>
    <source>
        <strain evidence="2 3">CBS 83496</strain>
    </source>
</reference>
<accession>A0A0D2ASH5</accession>
<dbReference type="STRING" id="569365.A0A0D2ASH5"/>
<dbReference type="RefSeq" id="XP_016248283.1">
    <property type="nucleotide sequence ID" value="XM_016394864.1"/>
</dbReference>
<dbReference type="Proteomes" id="UP000054466">
    <property type="component" value="Unassembled WGS sequence"/>
</dbReference>
<gene>
    <name evidence="2" type="ORF">PV07_07751</name>
</gene>
<dbReference type="HOGENOM" id="CLU_044860_2_0_1"/>
<dbReference type="EMBL" id="KN847043">
    <property type="protein sequence ID" value="KIW28067.1"/>
    <property type="molecule type" value="Genomic_DNA"/>
</dbReference>
<protein>
    <recommendedName>
        <fullName evidence="4">Restriction endonuclease domain-containing protein</fullName>
    </recommendedName>
</protein>
<sequence length="335" mass="37193">MESEHPELPETPATHETQSSAHLCNPTVTPQQRHITAPHGFSSTVPQGLDPAYTALELIIREVKARKSGLGPRTFQPWMVFPLAPTDLRALDLYFQGDGYWEDKVRCDYFGSSQLFVLRLHSNPHEVIRAEVRYKLVSCLRTLPGRCPDEASGRFAHKICDCGSATVELAVGTHYSRHDPDISFRHPAAAYPGVIIEIASSQKAEALEQLANDYICGSSGKIHVVIGIEMEFGGKKGAKSRKATFSVWKPQWTTQDGKQSVHAECTAREMFRNEKGVPNLDAELSFSLSEFAPQAVVDRFEGFVDHTVQISAKELCAYCESAEQLEARTAEVEDM</sequence>
<organism evidence="2 3">
    <name type="scientific">Cladophialophora immunda</name>
    <dbReference type="NCBI Taxonomy" id="569365"/>
    <lineage>
        <taxon>Eukaryota</taxon>
        <taxon>Fungi</taxon>
        <taxon>Dikarya</taxon>
        <taxon>Ascomycota</taxon>
        <taxon>Pezizomycotina</taxon>
        <taxon>Eurotiomycetes</taxon>
        <taxon>Chaetothyriomycetidae</taxon>
        <taxon>Chaetothyriales</taxon>
        <taxon>Herpotrichiellaceae</taxon>
        <taxon>Cladophialophora</taxon>
    </lineage>
</organism>
<keyword evidence="3" id="KW-1185">Reference proteome</keyword>
<proteinExistence type="predicted"/>
<evidence type="ECO:0000313" key="3">
    <source>
        <dbReference type="Proteomes" id="UP000054466"/>
    </source>
</evidence>
<dbReference type="GeneID" id="27346945"/>